<feature type="transmembrane region" description="Helical" evidence="1">
    <location>
        <begin position="20"/>
        <end position="41"/>
    </location>
</feature>
<proteinExistence type="predicted"/>
<evidence type="ECO:0000313" key="3">
    <source>
        <dbReference type="Proteomes" id="UP000008983"/>
    </source>
</evidence>
<keyword evidence="3" id="KW-1185">Reference proteome</keyword>
<evidence type="ECO:0000313" key="2">
    <source>
        <dbReference type="EMBL" id="EGR34459.1"/>
    </source>
</evidence>
<protein>
    <recommendedName>
        <fullName evidence="4">Transmembrane protein</fullName>
    </recommendedName>
</protein>
<gene>
    <name evidence="2" type="ORF">IMG5_010860</name>
</gene>
<keyword evidence="1" id="KW-1133">Transmembrane helix</keyword>
<feature type="transmembrane region" description="Helical" evidence="1">
    <location>
        <begin position="162"/>
        <end position="179"/>
    </location>
</feature>
<feature type="transmembrane region" description="Helical" evidence="1">
    <location>
        <begin position="123"/>
        <end position="142"/>
    </location>
</feature>
<keyword evidence="1" id="KW-0812">Transmembrane</keyword>
<dbReference type="Proteomes" id="UP000008983">
    <property type="component" value="Unassembled WGS sequence"/>
</dbReference>
<dbReference type="RefSeq" id="XP_004039763.1">
    <property type="nucleotide sequence ID" value="XM_004039715.1"/>
</dbReference>
<evidence type="ECO:0008006" key="4">
    <source>
        <dbReference type="Google" id="ProtNLM"/>
    </source>
</evidence>
<dbReference type="GeneID" id="14910646"/>
<accession>G0QJZ9</accession>
<evidence type="ECO:0000256" key="1">
    <source>
        <dbReference type="SAM" id="Phobius"/>
    </source>
</evidence>
<sequence>MLSLYKQHSNQDFKVLSLENFLILEFFYLWSIISSVQILVISKKVYQFKTVIQYQRITLKVIQQLIFYLIYLYLQTIFISLQEIDEGCQCLFNFLKMTEQQLQFGKQKSFFIQILHNNNQFLFLNYCLLYYLQPICLPVFGFIQRQKNHSLGLLNKIMKTKIGFLSIQLHIIFLQSLLLQQDMEMFFQQQHMNILCIVTMLIS</sequence>
<organism evidence="2 3">
    <name type="scientific">Ichthyophthirius multifiliis</name>
    <name type="common">White spot disease agent</name>
    <name type="synonym">Ich</name>
    <dbReference type="NCBI Taxonomy" id="5932"/>
    <lineage>
        <taxon>Eukaryota</taxon>
        <taxon>Sar</taxon>
        <taxon>Alveolata</taxon>
        <taxon>Ciliophora</taxon>
        <taxon>Intramacronucleata</taxon>
        <taxon>Oligohymenophorea</taxon>
        <taxon>Hymenostomatida</taxon>
        <taxon>Ophryoglenina</taxon>
        <taxon>Ichthyophthirius</taxon>
    </lineage>
</organism>
<name>G0QJZ9_ICHMU</name>
<keyword evidence="1" id="KW-0472">Membrane</keyword>
<dbReference type="InParanoid" id="G0QJZ9"/>
<feature type="transmembrane region" description="Helical" evidence="1">
    <location>
        <begin position="61"/>
        <end position="81"/>
    </location>
</feature>
<reference evidence="2 3" key="1">
    <citation type="submission" date="2011-07" db="EMBL/GenBank/DDBJ databases">
        <authorList>
            <person name="Coyne R."/>
            <person name="Brami D."/>
            <person name="Johnson J."/>
            <person name="Hostetler J."/>
            <person name="Hannick L."/>
            <person name="Clark T."/>
            <person name="Cassidy-Hanley D."/>
            <person name="Inman J."/>
        </authorList>
    </citation>
    <scope>NUCLEOTIDE SEQUENCE [LARGE SCALE GENOMIC DNA]</scope>
    <source>
        <strain evidence="2 3">G5</strain>
    </source>
</reference>
<dbReference type="EMBL" id="GL983112">
    <property type="protein sequence ID" value="EGR34459.1"/>
    <property type="molecule type" value="Genomic_DNA"/>
</dbReference>
<dbReference type="AlphaFoldDB" id="G0QJZ9"/>